<feature type="transmembrane region" description="Helical" evidence="1">
    <location>
        <begin position="331"/>
        <end position="349"/>
    </location>
</feature>
<dbReference type="AlphaFoldDB" id="A0A9K3L6F8"/>
<sequence>MVCAAGLVGLPTTTAFVSPYPKHSGPIRLDFRSDDITRNPAWRKQEIPTTTTTNPLYQFRRQWEGDDIRWISRMKRRLSSFHSSDASIRWNSIKTWIILCNTAMYIYEVILTILQLKRKYTAYWSSRGAEMVIDSVWGTVQGPLAASLGFSTSAFRTQQTYRAFTSGFIHSSLIHLIINMSVLQRQPRWLETGLGRPLYLSTFLWSIVAGNVMHVLQSASPWDQTICLGASAGISGLYGLMFLCLTRMGSGRGGKNLAQGMAVLLSSGFRLDDVSNAANLGGFLCGIGVGVLAGPRYIKDYSMRRKNSVEYDPAPRDYRQAMGFGISPTSVGRVPLGLIWTVLLAWGLLNPATRAMPLFVWRKLIHPI</sequence>
<feature type="domain" description="Peptidase S54 rhomboid" evidence="2">
    <location>
        <begin position="158"/>
        <end position="293"/>
    </location>
</feature>
<keyword evidence="4" id="KW-1185">Reference proteome</keyword>
<evidence type="ECO:0000259" key="2">
    <source>
        <dbReference type="Pfam" id="PF01694"/>
    </source>
</evidence>
<dbReference type="Pfam" id="PF01694">
    <property type="entry name" value="Rhomboid"/>
    <property type="match status" value="1"/>
</dbReference>
<organism evidence="3 4">
    <name type="scientific">Nitzschia inconspicua</name>
    <dbReference type="NCBI Taxonomy" id="303405"/>
    <lineage>
        <taxon>Eukaryota</taxon>
        <taxon>Sar</taxon>
        <taxon>Stramenopiles</taxon>
        <taxon>Ochrophyta</taxon>
        <taxon>Bacillariophyta</taxon>
        <taxon>Bacillariophyceae</taxon>
        <taxon>Bacillariophycidae</taxon>
        <taxon>Bacillariales</taxon>
        <taxon>Bacillariaceae</taxon>
        <taxon>Nitzschia</taxon>
    </lineage>
</organism>
<evidence type="ECO:0000256" key="1">
    <source>
        <dbReference type="SAM" id="Phobius"/>
    </source>
</evidence>
<dbReference type="InterPro" id="IPR050925">
    <property type="entry name" value="Rhomboid_protease_S54"/>
</dbReference>
<keyword evidence="1" id="KW-0812">Transmembrane</keyword>
<gene>
    <name evidence="3" type="ORF">IV203_001073</name>
</gene>
<dbReference type="PANTHER" id="PTHR43731">
    <property type="entry name" value="RHOMBOID PROTEASE"/>
    <property type="match status" value="1"/>
</dbReference>
<reference evidence="3" key="1">
    <citation type="journal article" date="2021" name="Sci. Rep.">
        <title>Diploid genomic architecture of Nitzschia inconspicua, an elite biomass production diatom.</title>
        <authorList>
            <person name="Oliver A."/>
            <person name="Podell S."/>
            <person name="Pinowska A."/>
            <person name="Traller J.C."/>
            <person name="Smith S.R."/>
            <person name="McClure R."/>
            <person name="Beliaev A."/>
            <person name="Bohutskyi P."/>
            <person name="Hill E.A."/>
            <person name="Rabines A."/>
            <person name="Zheng H."/>
            <person name="Allen L.Z."/>
            <person name="Kuo A."/>
            <person name="Grigoriev I.V."/>
            <person name="Allen A.E."/>
            <person name="Hazlebeck D."/>
            <person name="Allen E.E."/>
        </authorList>
    </citation>
    <scope>NUCLEOTIDE SEQUENCE</scope>
    <source>
        <strain evidence="3">Hildebrandi</strain>
    </source>
</reference>
<comment type="caution">
    <text evidence="3">The sequence shown here is derived from an EMBL/GenBank/DDBJ whole genome shotgun (WGS) entry which is preliminary data.</text>
</comment>
<evidence type="ECO:0000313" key="4">
    <source>
        <dbReference type="Proteomes" id="UP000693970"/>
    </source>
</evidence>
<dbReference type="PANTHER" id="PTHR43731:SF26">
    <property type="entry name" value="RHOMBOID-LIKE PROTEIN 10, CHLOROPLASTIC"/>
    <property type="match status" value="1"/>
</dbReference>
<feature type="transmembrane region" description="Helical" evidence="1">
    <location>
        <begin position="198"/>
        <end position="216"/>
    </location>
</feature>
<dbReference type="GO" id="GO:0004252">
    <property type="term" value="F:serine-type endopeptidase activity"/>
    <property type="evidence" value="ECO:0007669"/>
    <property type="project" value="InterPro"/>
</dbReference>
<accession>A0A9K3L6F8</accession>
<feature type="transmembrane region" description="Helical" evidence="1">
    <location>
        <begin position="93"/>
        <end position="114"/>
    </location>
</feature>
<dbReference type="OrthoDB" id="46411at2759"/>
<reference evidence="3" key="2">
    <citation type="submission" date="2021-04" db="EMBL/GenBank/DDBJ databases">
        <authorList>
            <person name="Podell S."/>
        </authorList>
    </citation>
    <scope>NUCLEOTIDE SEQUENCE</scope>
    <source>
        <strain evidence="3">Hildebrandi</strain>
    </source>
</reference>
<keyword evidence="1" id="KW-1133">Transmembrane helix</keyword>
<protein>
    <submittedName>
        <fullName evidence="3">Rhomboid family protein</fullName>
    </submittedName>
</protein>
<dbReference type="Proteomes" id="UP000693970">
    <property type="component" value="Unassembled WGS sequence"/>
</dbReference>
<keyword evidence="1" id="KW-0472">Membrane</keyword>
<feature type="transmembrane region" description="Helical" evidence="1">
    <location>
        <begin position="277"/>
        <end position="298"/>
    </location>
</feature>
<feature type="transmembrane region" description="Helical" evidence="1">
    <location>
        <begin position="222"/>
        <end position="244"/>
    </location>
</feature>
<name>A0A9K3L6F8_9STRA</name>
<dbReference type="EMBL" id="JAGRRH010000015">
    <property type="protein sequence ID" value="KAG7356387.1"/>
    <property type="molecule type" value="Genomic_DNA"/>
</dbReference>
<proteinExistence type="predicted"/>
<dbReference type="InterPro" id="IPR022764">
    <property type="entry name" value="Peptidase_S54_rhomboid_dom"/>
</dbReference>
<evidence type="ECO:0000313" key="3">
    <source>
        <dbReference type="EMBL" id="KAG7356387.1"/>
    </source>
</evidence>
<feature type="transmembrane region" description="Helical" evidence="1">
    <location>
        <begin position="161"/>
        <end position="178"/>
    </location>
</feature>
<dbReference type="GO" id="GO:0016020">
    <property type="term" value="C:membrane"/>
    <property type="evidence" value="ECO:0007669"/>
    <property type="project" value="InterPro"/>
</dbReference>